<evidence type="ECO:0000256" key="1">
    <source>
        <dbReference type="ARBA" id="ARBA00004123"/>
    </source>
</evidence>
<comment type="caution">
    <text evidence="7">The sequence shown here is derived from an EMBL/GenBank/DDBJ whole genome shotgun (WGS) entry which is preliminary data.</text>
</comment>
<dbReference type="AlphaFoldDB" id="A0A4Q4QQP0"/>
<dbReference type="EMBL" id="PDXB01000027">
    <property type="protein sequence ID" value="RYN22653.1"/>
    <property type="molecule type" value="Genomic_DNA"/>
</dbReference>
<evidence type="ECO:0000313" key="7">
    <source>
        <dbReference type="EMBL" id="RYN22653.1"/>
    </source>
</evidence>
<sequence>MPSRTASKPVKRRFTGQLHANGRPHKQRRLTIQGTESQPIAIDDTQPSSPREALAIASQADDFESQLRDSRPEDEVVAPVEASEAATVASTALEEEDEDGFDGRFADNFDGVDWKLLKGFTQPPRTQTQRKSWVYRYGYRVALQRNPIRIFWACHICQRNKRLNHAVLETTTATSSVQSHLRRRHQIDSSGHMTTRLPAGQRILSMLAGSGVLVSQRVANEIGQFDVQAFRLAAVHWLVDCNIPLRLFEEPTFRRLIEFANPDAERALWRSHNSVKRYVMRLYEYLQPQIVAELEAAISKIHISSDGWTTKGGKRGFFGVVAHYATADGVVKDIAIDLPQVTGAHSGERIADCIESTLRKFGIAASKLGYFMLDNAYNNDAAIKTLGSKYGFVASQRRLRCSAHTINLVGQAVIFGSNRDAFDNDPGELQVEEELLAEWRKQGPLGTLLDVINYIRTPQQHEVFRNFQDLANRELPAENQKIREIVKPCVTRWNSYCSAFERAVELQPALNSYIAWHTDSRGPVESRSRICGNRAGEAATWMRSGGLSANDWAVVKDYIEVLQPLKSATKRLEGRGKSGRFRAIYEVLPIFEYLLSELEQRYRPYELVNYEATGAPEDHLAINLKAAWAKINDYYSRLDESPVYFAAVCLHPYYKFYCDRAWSDKPSWLCRSREAFQQLWSSYQLPRSPKLRIRERNPSAIDDAIAAIMEDPNSDDDEGGDEYLRWRTFEPKWSKTVFESPGNSVIAYWIELRSKYPNMLFSTRAFAYHANGYPF</sequence>
<feature type="region of interest" description="Disordered" evidence="6">
    <location>
        <begin position="1"/>
        <end position="51"/>
    </location>
</feature>
<dbReference type="InterPro" id="IPR012337">
    <property type="entry name" value="RNaseH-like_sf"/>
</dbReference>
<dbReference type="SUPFAM" id="SSF53098">
    <property type="entry name" value="Ribonuclease H-like"/>
    <property type="match status" value="1"/>
</dbReference>
<evidence type="ECO:0000313" key="8">
    <source>
        <dbReference type="EMBL" id="RYN88473.1"/>
    </source>
</evidence>
<reference evidence="7" key="1">
    <citation type="submission" date="2017-10" db="EMBL/GenBank/DDBJ databases">
        <authorList>
            <person name="Armitage A.D."/>
            <person name="Barbara D.J."/>
            <person name="Woodhall J.W."/>
            <person name="Sreenivasaprasad S."/>
            <person name="Lane C.R."/>
            <person name="Clarkson J.P."/>
            <person name="Harrison R.J."/>
        </authorList>
    </citation>
    <scope>NUCLEOTIDE SEQUENCE</scope>
    <source>
        <strain evidence="7">FERA 1164</strain>
        <strain evidence="8">FERA 635</strain>
    </source>
</reference>
<organism evidence="7 9">
    <name type="scientific">Alternaria tenuissima</name>
    <dbReference type="NCBI Taxonomy" id="119927"/>
    <lineage>
        <taxon>Eukaryota</taxon>
        <taxon>Fungi</taxon>
        <taxon>Dikarya</taxon>
        <taxon>Ascomycota</taxon>
        <taxon>Pezizomycotina</taxon>
        <taxon>Dothideomycetes</taxon>
        <taxon>Pleosporomycetidae</taxon>
        <taxon>Pleosporales</taxon>
        <taxon>Pleosporineae</taxon>
        <taxon>Pleosporaceae</taxon>
        <taxon>Alternaria</taxon>
        <taxon>Alternaria sect. Alternaria</taxon>
        <taxon>Alternaria alternata complex</taxon>
    </lineage>
</organism>
<dbReference type="PANTHER" id="PTHR46481">
    <property type="entry name" value="ZINC FINGER BED DOMAIN-CONTAINING PROTEIN 4"/>
    <property type="match status" value="1"/>
</dbReference>
<dbReference type="OrthoDB" id="3693426at2759"/>
<evidence type="ECO:0000256" key="6">
    <source>
        <dbReference type="SAM" id="MobiDB-lite"/>
    </source>
</evidence>
<keyword evidence="4" id="KW-0862">Zinc</keyword>
<evidence type="ECO:0000313" key="10">
    <source>
        <dbReference type="Proteomes" id="UP000293195"/>
    </source>
</evidence>
<evidence type="ECO:0000313" key="9">
    <source>
        <dbReference type="Proteomes" id="UP000292340"/>
    </source>
</evidence>
<dbReference type="InterPro" id="IPR052035">
    <property type="entry name" value="ZnF_BED_domain_contain"/>
</dbReference>
<dbReference type="EMBL" id="PDXF01000096">
    <property type="protein sequence ID" value="RYN88473.1"/>
    <property type="molecule type" value="Genomic_DNA"/>
</dbReference>
<dbReference type="GO" id="GO:0005634">
    <property type="term" value="C:nucleus"/>
    <property type="evidence" value="ECO:0007669"/>
    <property type="project" value="UniProtKB-SubCell"/>
</dbReference>
<keyword evidence="5" id="KW-0539">Nucleus</keyword>
<keyword evidence="2" id="KW-0479">Metal-binding</keyword>
<evidence type="ECO:0000256" key="2">
    <source>
        <dbReference type="ARBA" id="ARBA00022723"/>
    </source>
</evidence>
<dbReference type="PANTHER" id="PTHR46481:SF10">
    <property type="entry name" value="ZINC FINGER BED DOMAIN-CONTAINING PROTEIN 39"/>
    <property type="match status" value="1"/>
</dbReference>
<keyword evidence="10" id="KW-1185">Reference proteome</keyword>
<comment type="subcellular location">
    <subcellularLocation>
        <location evidence="1">Nucleus</location>
    </subcellularLocation>
</comment>
<evidence type="ECO:0000256" key="5">
    <source>
        <dbReference type="ARBA" id="ARBA00023242"/>
    </source>
</evidence>
<dbReference type="GO" id="GO:0008270">
    <property type="term" value="F:zinc ion binding"/>
    <property type="evidence" value="ECO:0007669"/>
    <property type="project" value="UniProtKB-KW"/>
</dbReference>
<dbReference type="Proteomes" id="UP000293195">
    <property type="component" value="Unassembled WGS sequence"/>
</dbReference>
<name>A0A4Q4QQP0_9PLEO</name>
<protein>
    <recommendedName>
        <fullName evidence="11">HAT C-terminal dimerisation domain-containing protein</fullName>
    </recommendedName>
</protein>
<keyword evidence="3" id="KW-0863">Zinc-finger</keyword>
<gene>
    <name evidence="7" type="ORF">AA0115_g8967</name>
    <name evidence="8" type="ORF">AA0119_g11794</name>
</gene>
<proteinExistence type="predicted"/>
<dbReference type="Proteomes" id="UP000292340">
    <property type="component" value="Unassembled WGS sequence"/>
</dbReference>
<accession>A0A4Q4QQP0</accession>
<evidence type="ECO:0008006" key="11">
    <source>
        <dbReference type="Google" id="ProtNLM"/>
    </source>
</evidence>
<evidence type="ECO:0000256" key="4">
    <source>
        <dbReference type="ARBA" id="ARBA00022833"/>
    </source>
</evidence>
<evidence type="ECO:0000256" key="3">
    <source>
        <dbReference type="ARBA" id="ARBA00022771"/>
    </source>
</evidence>
<reference evidence="7" key="2">
    <citation type="journal article" date="2019" name="bioRxiv">
        <title>Genomics, evolutionary history and diagnostics of the Alternaria alternata species group including apple and Asian pear pathotypes.</title>
        <authorList>
            <person name="Armitage A.D."/>
            <person name="Cockerton H.M."/>
            <person name="Sreenivasaprasad S."/>
            <person name="Woodhall J.W."/>
            <person name="Lane C.R."/>
            <person name="Harrison R.J."/>
            <person name="Clarkson J.P."/>
        </authorList>
    </citation>
    <scope>NUCLEOTIDE SEQUENCE</scope>
    <source>
        <strain evidence="7">FERA 1164</strain>
        <strain evidence="8">FERA 635</strain>
    </source>
</reference>